<protein>
    <recommendedName>
        <fullName evidence="2">P-type Ca(2+) transporter</fullName>
        <ecNumber evidence="2">7.2.2.10</ecNumber>
    </recommendedName>
</protein>
<feature type="transmembrane region" description="Helical" evidence="15">
    <location>
        <begin position="862"/>
        <end position="882"/>
    </location>
</feature>
<evidence type="ECO:0000256" key="10">
    <source>
        <dbReference type="ARBA" id="ARBA00022842"/>
    </source>
</evidence>
<evidence type="ECO:0000256" key="9">
    <source>
        <dbReference type="ARBA" id="ARBA00022840"/>
    </source>
</evidence>
<dbReference type="InterPro" id="IPR036412">
    <property type="entry name" value="HAD-like_sf"/>
</dbReference>
<dbReference type="Pfam" id="PF00122">
    <property type="entry name" value="E1-E2_ATPase"/>
    <property type="match status" value="1"/>
</dbReference>
<dbReference type="InterPro" id="IPR004014">
    <property type="entry name" value="ATPase_P-typ_cation-transptr_N"/>
</dbReference>
<dbReference type="GO" id="GO:0012505">
    <property type="term" value="C:endomembrane system"/>
    <property type="evidence" value="ECO:0007669"/>
    <property type="project" value="UniProtKB-SubCell"/>
</dbReference>
<evidence type="ECO:0000256" key="13">
    <source>
        <dbReference type="ARBA" id="ARBA00023065"/>
    </source>
</evidence>
<dbReference type="InterPro" id="IPR023298">
    <property type="entry name" value="ATPase_P-typ_TM_dom_sf"/>
</dbReference>
<feature type="transmembrane region" description="Helical" evidence="15">
    <location>
        <begin position="256"/>
        <end position="275"/>
    </location>
</feature>
<evidence type="ECO:0000256" key="14">
    <source>
        <dbReference type="ARBA" id="ARBA00023136"/>
    </source>
</evidence>
<evidence type="ECO:0000256" key="1">
    <source>
        <dbReference type="ARBA" id="ARBA00004127"/>
    </source>
</evidence>
<dbReference type="Pfam" id="PF00689">
    <property type="entry name" value="Cation_ATPase_C"/>
    <property type="match status" value="1"/>
</dbReference>
<evidence type="ECO:0000256" key="12">
    <source>
        <dbReference type="ARBA" id="ARBA00022989"/>
    </source>
</evidence>
<dbReference type="Proteomes" id="UP000824135">
    <property type="component" value="Unassembled WGS sequence"/>
</dbReference>
<dbReference type="EC" id="7.2.2.10" evidence="2"/>
<feature type="transmembrane region" description="Helical" evidence="15">
    <location>
        <begin position="52"/>
        <end position="74"/>
    </location>
</feature>
<dbReference type="FunFam" id="3.40.50.1000:FF:000001">
    <property type="entry name" value="Phospholipid-transporting ATPase IC"/>
    <property type="match status" value="1"/>
</dbReference>
<dbReference type="InterPro" id="IPR008250">
    <property type="entry name" value="ATPase_P-typ_transduc_dom_A_sf"/>
</dbReference>
<dbReference type="AlphaFoldDB" id="A0A9D1ZAM1"/>
<dbReference type="InterPro" id="IPR006068">
    <property type="entry name" value="ATPase_P-typ_cation-transptr_C"/>
</dbReference>
<keyword evidence="4" id="KW-0109">Calcium transport</keyword>
<feature type="transmembrane region" description="Helical" evidence="15">
    <location>
        <begin position="295"/>
        <end position="319"/>
    </location>
</feature>
<dbReference type="PRINTS" id="PR00120">
    <property type="entry name" value="HATPASE"/>
</dbReference>
<evidence type="ECO:0000256" key="15">
    <source>
        <dbReference type="SAM" id="Phobius"/>
    </source>
</evidence>
<dbReference type="SFLD" id="SFLDS00003">
    <property type="entry name" value="Haloacid_Dehalogenase"/>
    <property type="match status" value="1"/>
</dbReference>
<feature type="transmembrane region" description="Helical" evidence="15">
    <location>
        <begin position="86"/>
        <end position="106"/>
    </location>
</feature>
<keyword evidence="6" id="KW-0479">Metal-binding</keyword>
<comment type="caution">
    <text evidence="17">The sequence shown here is derived from an EMBL/GenBank/DDBJ whole genome shotgun (WGS) entry which is preliminary data.</text>
</comment>
<evidence type="ECO:0000256" key="7">
    <source>
        <dbReference type="ARBA" id="ARBA00022741"/>
    </source>
</evidence>
<keyword evidence="10" id="KW-0460">Magnesium</keyword>
<keyword evidence="5 15" id="KW-0812">Transmembrane</keyword>
<dbReference type="SFLD" id="SFLDG00002">
    <property type="entry name" value="C1.7:_P-type_atpase_like"/>
    <property type="match status" value="1"/>
</dbReference>
<dbReference type="Gene3D" id="1.20.1110.10">
    <property type="entry name" value="Calcium-transporting ATPase, transmembrane domain"/>
    <property type="match status" value="1"/>
</dbReference>
<name>A0A9D1ZAM1_9FIRM</name>
<dbReference type="GO" id="GO:0005886">
    <property type="term" value="C:plasma membrane"/>
    <property type="evidence" value="ECO:0007669"/>
    <property type="project" value="TreeGrafter"/>
</dbReference>
<gene>
    <name evidence="17" type="ORF">H9728_02330</name>
</gene>
<dbReference type="InterPro" id="IPR006408">
    <property type="entry name" value="P-type_ATPase_IIB"/>
</dbReference>
<feature type="transmembrane region" description="Helical" evidence="15">
    <location>
        <begin position="795"/>
        <end position="813"/>
    </location>
</feature>
<feature type="transmembrane region" description="Helical" evidence="15">
    <location>
        <begin position="715"/>
        <end position="735"/>
    </location>
</feature>
<dbReference type="SUPFAM" id="SSF56784">
    <property type="entry name" value="HAD-like"/>
    <property type="match status" value="1"/>
</dbReference>
<evidence type="ECO:0000313" key="18">
    <source>
        <dbReference type="Proteomes" id="UP000824135"/>
    </source>
</evidence>
<evidence type="ECO:0000259" key="16">
    <source>
        <dbReference type="SMART" id="SM00831"/>
    </source>
</evidence>
<keyword evidence="8" id="KW-0106">Calcium</keyword>
<keyword evidence="13" id="KW-0406">Ion transport</keyword>
<evidence type="ECO:0000256" key="2">
    <source>
        <dbReference type="ARBA" id="ARBA00012790"/>
    </source>
</evidence>
<accession>A0A9D1ZAM1</accession>
<comment type="subcellular location">
    <subcellularLocation>
        <location evidence="1">Endomembrane system</location>
        <topology evidence="1">Multi-pass membrane protein</topology>
    </subcellularLocation>
</comment>
<dbReference type="EMBL" id="DXCO01000019">
    <property type="protein sequence ID" value="HIY77858.1"/>
    <property type="molecule type" value="Genomic_DNA"/>
</dbReference>
<dbReference type="GO" id="GO:0005388">
    <property type="term" value="F:P-type calcium transporter activity"/>
    <property type="evidence" value="ECO:0007669"/>
    <property type="project" value="UniProtKB-EC"/>
</dbReference>
<evidence type="ECO:0000256" key="11">
    <source>
        <dbReference type="ARBA" id="ARBA00022967"/>
    </source>
</evidence>
<dbReference type="PRINTS" id="PR00119">
    <property type="entry name" value="CATATPASE"/>
</dbReference>
<dbReference type="NCBIfam" id="TIGR01517">
    <property type="entry name" value="ATPase-IIB_Ca"/>
    <property type="match status" value="1"/>
</dbReference>
<feature type="transmembrane region" description="Helical" evidence="15">
    <location>
        <begin position="756"/>
        <end position="775"/>
    </location>
</feature>
<keyword evidence="3" id="KW-0813">Transport</keyword>
<dbReference type="InterPro" id="IPR001757">
    <property type="entry name" value="P_typ_ATPase"/>
</dbReference>
<reference evidence="17" key="2">
    <citation type="submission" date="2021-04" db="EMBL/GenBank/DDBJ databases">
        <authorList>
            <person name="Gilroy R."/>
        </authorList>
    </citation>
    <scope>NUCLEOTIDE SEQUENCE</scope>
    <source>
        <strain evidence="17">CHK199-9574</strain>
    </source>
</reference>
<dbReference type="Gene3D" id="3.40.50.1000">
    <property type="entry name" value="HAD superfamily/HAD-like"/>
    <property type="match status" value="1"/>
</dbReference>
<feature type="domain" description="Cation-transporting P-type ATPase N-terminal" evidence="16">
    <location>
        <begin position="2"/>
        <end position="76"/>
    </location>
</feature>
<dbReference type="SMART" id="SM00831">
    <property type="entry name" value="Cation_ATPase_N"/>
    <property type="match status" value="1"/>
</dbReference>
<dbReference type="Pfam" id="PF13246">
    <property type="entry name" value="Cation_ATPase"/>
    <property type="match status" value="1"/>
</dbReference>
<sequence length="896" mass="96843">MNYFDQKGSEVLAELGSDAKSGLTSEQVKANAEKYGRNEFTREKGKSLLRRIWEAATEPMLILLFFAWVITVAVNIVREVQTGDGDFIECVGILVAIAISVVLTVVMEGKSAKAFEELNKIKEGIEIKVVRDGVVQYIPSQDLVVGDIVFLETGNKVVADGRLLESVSLMSDESSLTGESVPVEKNAALRIENPATPVAERANMVFSGCFITSGTGKMVVTGVGDNTQFGLIAREIQGGGEGPTPLQEKMAKLGKVITVLGGVAAALIFLIQLVFRIVEGTADFAGVSGAFIDSIVLMVAAVPEGLPTIVAISLSINIAKMARENALVKKMVACETIGCINVICSDKTGTLTENRMTVVDVYSDGGFHDVASFCNPAMLENYCLNSTADLYEDAGTVRFVGNPTEGALLVSASKCGVDYKKKRGEADIADVYPFSSDTKNMTTCVRAGGGYSVYTKGSPEKILALCSMDEAEREKIEAEIVGLEKRARRVLAFAHRFTEKRPGSREEAEKEMIFDGFVGIADPLRSEVYDAVHACQRAGIDLKMLTGDNIVTATAIAEELGILDDDHVAVEAGYLEGLSDAEFSEILPSVRVIARSTPLLKMRVVKELKSKGNVVAVTGDGINDAPALKNADVGIAMGISGTEVSKEAADIVLLNDSFSTIVTTVKWGRGIYENFKRFIQFQLTVNVASVLIVFLCTVIGLFVEGFSTPFTALDLLWINLIMDGPPALTLGLEPIRNDLMNRTPTRRGESIVSAGMLRRIVINGVFMCAVCIAQMNWDFLGIVGDGLDAETARNTSNTVIFTLFVLFQLFNAFNCRELEDESIFPNLFKNKLTLIAFVVTFALQIVITQFAGPVFNTVPLDILSWLKITGVAFSIIVLNELVKLISRAVKRVRAAK</sequence>
<proteinExistence type="predicted"/>
<keyword evidence="11" id="KW-1278">Translocase</keyword>
<evidence type="ECO:0000256" key="8">
    <source>
        <dbReference type="ARBA" id="ARBA00022837"/>
    </source>
</evidence>
<dbReference type="InterPro" id="IPR059000">
    <property type="entry name" value="ATPase_P-type_domA"/>
</dbReference>
<dbReference type="PANTHER" id="PTHR24093:SF369">
    <property type="entry name" value="CALCIUM-TRANSPORTING ATPASE"/>
    <property type="match status" value="1"/>
</dbReference>
<evidence type="ECO:0000256" key="4">
    <source>
        <dbReference type="ARBA" id="ARBA00022568"/>
    </source>
</evidence>
<reference evidence="17" key="1">
    <citation type="journal article" date="2021" name="PeerJ">
        <title>Extensive microbial diversity within the chicken gut microbiome revealed by metagenomics and culture.</title>
        <authorList>
            <person name="Gilroy R."/>
            <person name="Ravi A."/>
            <person name="Getino M."/>
            <person name="Pursley I."/>
            <person name="Horton D.L."/>
            <person name="Alikhan N.F."/>
            <person name="Baker D."/>
            <person name="Gharbi K."/>
            <person name="Hall N."/>
            <person name="Watson M."/>
            <person name="Adriaenssens E.M."/>
            <person name="Foster-Nyarko E."/>
            <person name="Jarju S."/>
            <person name="Secka A."/>
            <person name="Antonio M."/>
            <person name="Oren A."/>
            <person name="Chaudhuri R.R."/>
            <person name="La Ragione R."/>
            <person name="Hildebrand F."/>
            <person name="Pallen M.J."/>
        </authorList>
    </citation>
    <scope>NUCLEOTIDE SEQUENCE</scope>
    <source>
        <strain evidence="17">CHK199-9574</strain>
    </source>
</reference>
<dbReference type="SUPFAM" id="SSF81665">
    <property type="entry name" value="Calcium ATPase, transmembrane domain M"/>
    <property type="match status" value="1"/>
</dbReference>
<evidence type="ECO:0000256" key="6">
    <source>
        <dbReference type="ARBA" id="ARBA00022723"/>
    </source>
</evidence>
<dbReference type="Gene3D" id="2.70.150.10">
    <property type="entry name" value="Calcium-transporting ATPase, cytoplasmic transduction domain A"/>
    <property type="match status" value="1"/>
</dbReference>
<keyword evidence="7" id="KW-0547">Nucleotide-binding</keyword>
<dbReference type="SUPFAM" id="SSF81660">
    <property type="entry name" value="Metal cation-transporting ATPase, ATP-binding domain N"/>
    <property type="match status" value="1"/>
</dbReference>
<dbReference type="InterPro" id="IPR023214">
    <property type="entry name" value="HAD_sf"/>
</dbReference>
<dbReference type="PANTHER" id="PTHR24093">
    <property type="entry name" value="CATION TRANSPORTING ATPASE"/>
    <property type="match status" value="1"/>
</dbReference>
<keyword evidence="12 15" id="KW-1133">Transmembrane helix</keyword>
<dbReference type="NCBIfam" id="TIGR01494">
    <property type="entry name" value="ATPase_P-type"/>
    <property type="match status" value="3"/>
</dbReference>
<dbReference type="InterPro" id="IPR044492">
    <property type="entry name" value="P_typ_ATPase_HD_dom"/>
</dbReference>
<evidence type="ECO:0000256" key="3">
    <source>
        <dbReference type="ARBA" id="ARBA00022448"/>
    </source>
</evidence>
<organism evidence="17 18">
    <name type="scientific">Candidatus Borkfalkia excrementavium</name>
    <dbReference type="NCBI Taxonomy" id="2838505"/>
    <lineage>
        <taxon>Bacteria</taxon>
        <taxon>Bacillati</taxon>
        <taxon>Bacillota</taxon>
        <taxon>Clostridia</taxon>
        <taxon>Christensenellales</taxon>
        <taxon>Christensenellaceae</taxon>
        <taxon>Candidatus Borkfalkia</taxon>
    </lineage>
</organism>
<dbReference type="Pfam" id="PF00690">
    <property type="entry name" value="Cation_ATPase_N"/>
    <property type="match status" value="1"/>
</dbReference>
<dbReference type="SFLD" id="SFLDF00027">
    <property type="entry name" value="p-type_atpase"/>
    <property type="match status" value="1"/>
</dbReference>
<feature type="transmembrane region" description="Helical" evidence="15">
    <location>
        <begin position="683"/>
        <end position="703"/>
    </location>
</feature>
<dbReference type="Gene3D" id="3.40.1110.10">
    <property type="entry name" value="Calcium-transporting ATPase, cytoplasmic domain N"/>
    <property type="match status" value="1"/>
</dbReference>
<dbReference type="GO" id="GO:0016887">
    <property type="term" value="F:ATP hydrolysis activity"/>
    <property type="evidence" value="ECO:0007669"/>
    <property type="project" value="InterPro"/>
</dbReference>
<evidence type="ECO:0000256" key="5">
    <source>
        <dbReference type="ARBA" id="ARBA00022692"/>
    </source>
</evidence>
<feature type="transmembrane region" description="Helical" evidence="15">
    <location>
        <begin position="834"/>
        <end position="856"/>
    </location>
</feature>
<dbReference type="InterPro" id="IPR018303">
    <property type="entry name" value="ATPase_P-typ_P_site"/>
</dbReference>
<dbReference type="GO" id="GO:0005524">
    <property type="term" value="F:ATP binding"/>
    <property type="evidence" value="ECO:0007669"/>
    <property type="project" value="UniProtKB-KW"/>
</dbReference>
<dbReference type="GO" id="GO:0046872">
    <property type="term" value="F:metal ion binding"/>
    <property type="evidence" value="ECO:0007669"/>
    <property type="project" value="UniProtKB-KW"/>
</dbReference>
<keyword evidence="9" id="KW-0067">ATP-binding</keyword>
<dbReference type="InterPro" id="IPR023299">
    <property type="entry name" value="ATPase_P-typ_cyto_dom_N"/>
</dbReference>
<dbReference type="SUPFAM" id="SSF81653">
    <property type="entry name" value="Calcium ATPase, transduction domain A"/>
    <property type="match status" value="1"/>
</dbReference>
<evidence type="ECO:0000313" key="17">
    <source>
        <dbReference type="EMBL" id="HIY77858.1"/>
    </source>
</evidence>
<dbReference type="Pfam" id="PF08282">
    <property type="entry name" value="Hydrolase_3"/>
    <property type="match status" value="1"/>
</dbReference>
<keyword evidence="14 15" id="KW-0472">Membrane</keyword>
<dbReference type="PROSITE" id="PS00154">
    <property type="entry name" value="ATPASE_E1_E2"/>
    <property type="match status" value="1"/>
</dbReference>